<feature type="compositionally biased region" description="Basic and acidic residues" evidence="1">
    <location>
        <begin position="75"/>
        <end position="84"/>
    </location>
</feature>
<reference evidence="3" key="2">
    <citation type="submission" date="2016-06" db="EMBL/GenBank/DDBJ databases">
        <title>The genome of a short-lived fish provides insights into sex chromosome evolution and the genetic control of aging.</title>
        <authorList>
            <person name="Reichwald K."/>
            <person name="Felder M."/>
            <person name="Petzold A."/>
            <person name="Koch P."/>
            <person name="Groth M."/>
            <person name="Platzer M."/>
        </authorList>
    </citation>
    <scope>NUCLEOTIDE SEQUENCE</scope>
    <source>
        <tissue evidence="3">Brain</tissue>
    </source>
</reference>
<protein>
    <submittedName>
        <fullName evidence="3">Zinc finger protein 185 (LIM domain)</fullName>
    </submittedName>
</protein>
<gene>
    <name evidence="3" type="primary">ZNF185</name>
</gene>
<feature type="non-terminal residue" evidence="3">
    <location>
        <position position="1"/>
    </location>
</feature>
<feature type="region of interest" description="Disordered" evidence="1">
    <location>
        <begin position="1"/>
        <end position="20"/>
    </location>
</feature>
<feature type="compositionally biased region" description="Acidic residues" evidence="1">
    <location>
        <begin position="50"/>
        <end position="64"/>
    </location>
</feature>
<feature type="compositionally biased region" description="Low complexity" evidence="1">
    <location>
        <begin position="65"/>
        <end position="74"/>
    </location>
</feature>
<sequence>QRQENTGAEPEESAEDQQTMIMFERKSTEKDSPWDRWTTPTIYTISKAAEEEDEEEEESPEDNETVTVTTTTTIREMRTEPEPTTDRLVRVTGIEPKPHRMHRYLQLQLQHIHNTTPLAKLNDKISSPFIFQFALISLLVITSLQMSD</sequence>
<name>A0A1A8RY34_9TELE</name>
<keyword evidence="2" id="KW-0812">Transmembrane</keyword>
<dbReference type="EMBL" id="HAEH01020067">
    <property type="protein sequence ID" value="SBS10209.1"/>
    <property type="molecule type" value="Transcribed_RNA"/>
</dbReference>
<accession>A0A1A8RY34</accession>
<dbReference type="AlphaFoldDB" id="A0A1A8RY34"/>
<evidence type="ECO:0000256" key="2">
    <source>
        <dbReference type="SAM" id="Phobius"/>
    </source>
</evidence>
<organism evidence="3">
    <name type="scientific">Nothobranchius rachovii</name>
    <name type="common">bluefin notho</name>
    <dbReference type="NCBI Taxonomy" id="451742"/>
    <lineage>
        <taxon>Eukaryota</taxon>
        <taxon>Metazoa</taxon>
        <taxon>Chordata</taxon>
        <taxon>Craniata</taxon>
        <taxon>Vertebrata</taxon>
        <taxon>Euteleostomi</taxon>
        <taxon>Actinopterygii</taxon>
        <taxon>Neopterygii</taxon>
        <taxon>Teleostei</taxon>
        <taxon>Neoteleostei</taxon>
        <taxon>Acanthomorphata</taxon>
        <taxon>Ovalentaria</taxon>
        <taxon>Atherinomorphae</taxon>
        <taxon>Cyprinodontiformes</taxon>
        <taxon>Nothobranchiidae</taxon>
        <taxon>Nothobranchius</taxon>
    </lineage>
</organism>
<feature type="region of interest" description="Disordered" evidence="1">
    <location>
        <begin position="46"/>
        <end position="84"/>
    </location>
</feature>
<feature type="transmembrane region" description="Helical" evidence="2">
    <location>
        <begin position="129"/>
        <end position="146"/>
    </location>
</feature>
<proteinExistence type="predicted"/>
<keyword evidence="2" id="KW-1133">Transmembrane helix</keyword>
<evidence type="ECO:0000256" key="1">
    <source>
        <dbReference type="SAM" id="MobiDB-lite"/>
    </source>
</evidence>
<keyword evidence="2" id="KW-0472">Membrane</keyword>
<reference evidence="3" key="1">
    <citation type="submission" date="2016-05" db="EMBL/GenBank/DDBJ databases">
        <authorList>
            <person name="Lavstsen T."/>
            <person name="Jespersen J.S."/>
        </authorList>
    </citation>
    <scope>NUCLEOTIDE SEQUENCE</scope>
    <source>
        <tissue evidence="3">Brain</tissue>
    </source>
</reference>
<evidence type="ECO:0000313" key="3">
    <source>
        <dbReference type="EMBL" id="SBS10209.1"/>
    </source>
</evidence>